<evidence type="ECO:0000256" key="1">
    <source>
        <dbReference type="ARBA" id="ARBA00010641"/>
    </source>
</evidence>
<dbReference type="Pfam" id="PF04542">
    <property type="entry name" value="Sigma70_r2"/>
    <property type="match status" value="1"/>
</dbReference>
<dbReference type="NCBIfam" id="TIGR02937">
    <property type="entry name" value="sigma70-ECF"/>
    <property type="match status" value="1"/>
</dbReference>
<name>A0A6C0P612_9BACL</name>
<dbReference type="AlphaFoldDB" id="A0A6C0P612"/>
<sequence>MTIIERVKRARQGDETAFLELFQQYEADIYRTAYAYVGNPEDALDIVQETAYRSFKSIGGLKEPKYFKTWLIKIAMGCAVDLFRKRKQEAAWRPEYGEALTIGDENDDLPLSLSLRTWIEALDADEKHVILLRYYYDYTIREMAEIMDIPLGTGKTLLYRALRKLRMRAEAEGENEYA</sequence>
<evidence type="ECO:0000256" key="4">
    <source>
        <dbReference type="ARBA" id="ARBA00023163"/>
    </source>
</evidence>
<keyword evidence="8" id="KW-1185">Reference proteome</keyword>
<keyword evidence="3" id="KW-0731">Sigma factor</keyword>
<dbReference type="InterPro" id="IPR013324">
    <property type="entry name" value="RNA_pol_sigma_r3/r4-like"/>
</dbReference>
<dbReference type="SUPFAM" id="SSF88946">
    <property type="entry name" value="Sigma2 domain of RNA polymerase sigma factors"/>
    <property type="match status" value="1"/>
</dbReference>
<organism evidence="7 8">
    <name type="scientific">Paenibacillus rhizovicinus</name>
    <dbReference type="NCBI Taxonomy" id="2704463"/>
    <lineage>
        <taxon>Bacteria</taxon>
        <taxon>Bacillati</taxon>
        <taxon>Bacillota</taxon>
        <taxon>Bacilli</taxon>
        <taxon>Bacillales</taxon>
        <taxon>Paenibacillaceae</taxon>
        <taxon>Paenibacillus</taxon>
    </lineage>
</organism>
<dbReference type="CDD" id="cd06171">
    <property type="entry name" value="Sigma70_r4"/>
    <property type="match status" value="1"/>
</dbReference>
<dbReference type="InterPro" id="IPR036388">
    <property type="entry name" value="WH-like_DNA-bd_sf"/>
</dbReference>
<dbReference type="Pfam" id="PF08281">
    <property type="entry name" value="Sigma70_r4_2"/>
    <property type="match status" value="1"/>
</dbReference>
<feature type="domain" description="RNA polymerase sigma factor 70 region 4 type 2" evidence="6">
    <location>
        <begin position="114"/>
        <end position="165"/>
    </location>
</feature>
<dbReference type="InterPro" id="IPR013325">
    <property type="entry name" value="RNA_pol_sigma_r2"/>
</dbReference>
<dbReference type="InterPro" id="IPR039425">
    <property type="entry name" value="RNA_pol_sigma-70-like"/>
</dbReference>
<dbReference type="PANTHER" id="PTHR43133:SF51">
    <property type="entry name" value="RNA POLYMERASE SIGMA FACTOR"/>
    <property type="match status" value="1"/>
</dbReference>
<dbReference type="Gene3D" id="1.10.10.10">
    <property type="entry name" value="Winged helix-like DNA-binding domain superfamily/Winged helix DNA-binding domain"/>
    <property type="match status" value="1"/>
</dbReference>
<evidence type="ECO:0000259" key="5">
    <source>
        <dbReference type="Pfam" id="PF04542"/>
    </source>
</evidence>
<evidence type="ECO:0000256" key="2">
    <source>
        <dbReference type="ARBA" id="ARBA00023015"/>
    </source>
</evidence>
<reference evidence="7 8" key="1">
    <citation type="submission" date="2020-02" db="EMBL/GenBank/DDBJ databases">
        <title>Paenibacillus sp. nov., isolated from rhizosphere soil of tomato.</title>
        <authorList>
            <person name="Weon H.-Y."/>
            <person name="Lee S.A."/>
        </authorList>
    </citation>
    <scope>NUCLEOTIDE SEQUENCE [LARGE SCALE GENOMIC DNA]</scope>
    <source>
        <strain evidence="7 8">14171R-81</strain>
    </source>
</reference>
<dbReference type="Gene3D" id="1.10.1740.10">
    <property type="match status" value="1"/>
</dbReference>
<dbReference type="SUPFAM" id="SSF88659">
    <property type="entry name" value="Sigma3 and sigma4 domains of RNA polymerase sigma factors"/>
    <property type="match status" value="1"/>
</dbReference>
<evidence type="ECO:0000256" key="3">
    <source>
        <dbReference type="ARBA" id="ARBA00023082"/>
    </source>
</evidence>
<evidence type="ECO:0000313" key="7">
    <source>
        <dbReference type="EMBL" id="QHW32052.1"/>
    </source>
</evidence>
<protein>
    <submittedName>
        <fullName evidence="7">Sigma-70 family RNA polymerase sigma factor</fullName>
    </submittedName>
</protein>
<evidence type="ECO:0000259" key="6">
    <source>
        <dbReference type="Pfam" id="PF08281"/>
    </source>
</evidence>
<evidence type="ECO:0000313" key="8">
    <source>
        <dbReference type="Proteomes" id="UP000479114"/>
    </source>
</evidence>
<dbReference type="PANTHER" id="PTHR43133">
    <property type="entry name" value="RNA POLYMERASE ECF-TYPE SIGMA FACTO"/>
    <property type="match status" value="1"/>
</dbReference>
<dbReference type="RefSeq" id="WP_162640856.1">
    <property type="nucleotide sequence ID" value="NZ_CP048286.1"/>
</dbReference>
<feature type="domain" description="RNA polymerase sigma-70 region 2" evidence="5">
    <location>
        <begin position="21"/>
        <end position="87"/>
    </location>
</feature>
<accession>A0A6C0P612</accession>
<dbReference type="GO" id="GO:0003677">
    <property type="term" value="F:DNA binding"/>
    <property type="evidence" value="ECO:0007669"/>
    <property type="project" value="InterPro"/>
</dbReference>
<gene>
    <name evidence="7" type="ORF">GZH47_15370</name>
</gene>
<dbReference type="GO" id="GO:0006352">
    <property type="term" value="P:DNA-templated transcription initiation"/>
    <property type="evidence" value="ECO:0007669"/>
    <property type="project" value="InterPro"/>
</dbReference>
<proteinExistence type="inferred from homology"/>
<dbReference type="InterPro" id="IPR014284">
    <property type="entry name" value="RNA_pol_sigma-70_dom"/>
</dbReference>
<keyword evidence="2" id="KW-0805">Transcription regulation</keyword>
<dbReference type="GO" id="GO:0016987">
    <property type="term" value="F:sigma factor activity"/>
    <property type="evidence" value="ECO:0007669"/>
    <property type="project" value="UniProtKB-KW"/>
</dbReference>
<dbReference type="Proteomes" id="UP000479114">
    <property type="component" value="Chromosome"/>
</dbReference>
<keyword evidence="4" id="KW-0804">Transcription</keyword>
<dbReference type="KEGG" id="prz:GZH47_15370"/>
<dbReference type="EMBL" id="CP048286">
    <property type="protein sequence ID" value="QHW32052.1"/>
    <property type="molecule type" value="Genomic_DNA"/>
</dbReference>
<dbReference type="InterPro" id="IPR013249">
    <property type="entry name" value="RNA_pol_sigma70_r4_t2"/>
</dbReference>
<dbReference type="InterPro" id="IPR007627">
    <property type="entry name" value="RNA_pol_sigma70_r2"/>
</dbReference>
<comment type="similarity">
    <text evidence="1">Belongs to the sigma-70 factor family. ECF subfamily.</text>
</comment>